<feature type="binding site" evidence="6">
    <location>
        <position position="314"/>
    </location>
    <ligand>
        <name>carbamoyl phosphate</name>
        <dbReference type="ChEBI" id="CHEBI:58228"/>
    </ligand>
</feature>
<dbReference type="EMBL" id="PDSK01000057">
    <property type="protein sequence ID" value="PIE35174.1"/>
    <property type="molecule type" value="Genomic_DNA"/>
</dbReference>
<comment type="catalytic activity">
    <reaction evidence="5 6">
        <text>carbamoyl phosphate + L-ornithine = L-citrulline + phosphate + H(+)</text>
        <dbReference type="Rhea" id="RHEA:19513"/>
        <dbReference type="ChEBI" id="CHEBI:15378"/>
        <dbReference type="ChEBI" id="CHEBI:43474"/>
        <dbReference type="ChEBI" id="CHEBI:46911"/>
        <dbReference type="ChEBI" id="CHEBI:57743"/>
        <dbReference type="ChEBI" id="CHEBI:58228"/>
        <dbReference type="EC" id="2.1.3.3"/>
    </reaction>
</comment>
<dbReference type="GO" id="GO:0016597">
    <property type="term" value="F:amino acid binding"/>
    <property type="evidence" value="ECO:0007669"/>
    <property type="project" value="InterPro"/>
</dbReference>
<evidence type="ECO:0000256" key="3">
    <source>
        <dbReference type="ARBA" id="ARBA00013007"/>
    </source>
</evidence>
<comment type="subcellular location">
    <subcellularLocation>
        <location evidence="6">Cytoplasm</location>
    </subcellularLocation>
</comment>
<dbReference type="PRINTS" id="PR00100">
    <property type="entry name" value="AOTCASE"/>
</dbReference>
<protein>
    <recommendedName>
        <fullName evidence="3 6">Ornithine carbamoyltransferase</fullName>
        <shortName evidence="6">OTCase</shortName>
        <ecNumber evidence="3 6">2.1.3.3</ecNumber>
    </recommendedName>
</protein>
<feature type="binding site" evidence="6">
    <location>
        <position position="182"/>
    </location>
    <ligand>
        <name>L-ornithine</name>
        <dbReference type="ChEBI" id="CHEBI:46911"/>
    </ligand>
</feature>
<dbReference type="NCBIfam" id="TIGR00658">
    <property type="entry name" value="orni_carb_tr"/>
    <property type="match status" value="1"/>
</dbReference>
<name>A0A2G6KHP4_9BACT</name>
<dbReference type="GO" id="GO:0004585">
    <property type="term" value="F:ornithine carbamoyltransferase activity"/>
    <property type="evidence" value="ECO:0007669"/>
    <property type="project" value="UniProtKB-UniRule"/>
</dbReference>
<feature type="domain" description="Aspartate/ornithine carbamoyltransferase carbamoyl-P binding" evidence="8">
    <location>
        <begin position="24"/>
        <end position="164"/>
    </location>
</feature>
<proteinExistence type="inferred from homology"/>
<comment type="similarity">
    <text evidence="2 6">Belongs to the aspartate/ornithine carbamoyltransferase superfamily. OTCase family.</text>
</comment>
<dbReference type="PRINTS" id="PR00102">
    <property type="entry name" value="OTCASE"/>
</dbReference>
<dbReference type="FunFam" id="3.40.50.1370:FF:000008">
    <property type="entry name" value="Ornithine carbamoyltransferase"/>
    <property type="match status" value="1"/>
</dbReference>
<dbReference type="HAMAP" id="MF_01109">
    <property type="entry name" value="OTCase"/>
    <property type="match status" value="1"/>
</dbReference>
<feature type="binding site" evidence="6">
    <location>
        <begin position="286"/>
        <end position="287"/>
    </location>
    <ligand>
        <name>carbamoyl phosphate</name>
        <dbReference type="ChEBI" id="CHEBI:58228"/>
    </ligand>
</feature>
<feature type="binding site" evidence="6">
    <location>
        <begin position="250"/>
        <end position="251"/>
    </location>
    <ligand>
        <name>L-ornithine</name>
        <dbReference type="ChEBI" id="CHEBI:46911"/>
    </ligand>
</feature>
<gene>
    <name evidence="9" type="primary">argF</name>
    <name evidence="9" type="ORF">CSA56_05270</name>
</gene>
<evidence type="ECO:0000256" key="4">
    <source>
        <dbReference type="ARBA" id="ARBA00022679"/>
    </source>
</evidence>
<keyword evidence="4 6" id="KW-0808">Transferase</keyword>
<comment type="pathway">
    <text evidence="1">Amino-acid biosynthesis; L-arginine biosynthesis; L-arginine from L-ornithine and carbamoyl phosphate: step 1/3.</text>
</comment>
<dbReference type="Gene3D" id="3.40.50.1370">
    <property type="entry name" value="Aspartate/ornithine carbamoyltransferase"/>
    <property type="match status" value="2"/>
</dbReference>
<evidence type="ECO:0000259" key="7">
    <source>
        <dbReference type="Pfam" id="PF00185"/>
    </source>
</evidence>
<evidence type="ECO:0000313" key="10">
    <source>
        <dbReference type="Proteomes" id="UP000230821"/>
    </source>
</evidence>
<sequence>MKKYENIYHFFKEGRRVMINMKGKSLLTLHELTTEEVLQILKAAESLKLRQQIGDPHPLLQGKTLGMIFQKPSLRTRVSFETGMTQLGGHAIYLGPADISLGKRETTEDIALVLSQFNDLIMARVFEHKIVEDLAKYALVPVINGLSDFTHPCQVLGDLLTIQEKKQHLNGLKLAFIGDGNNVANSLLFGGAKVGMHVTIATPPGYEMAPEVFKLASEDAAKTGSILQTTLDPVEAVQDADVIYTDVWASMGQEEEAEERKKLFQAYQVDCDLLNNAKPDAIFMHCLPAHYGEEVTYDVAKDPRSVIYEQAQNRMHAQKAVMVLVA</sequence>
<dbReference type="Pfam" id="PF02729">
    <property type="entry name" value="OTCace_N"/>
    <property type="match status" value="1"/>
</dbReference>
<dbReference type="InterPro" id="IPR002292">
    <property type="entry name" value="Orn/put_carbamltrans"/>
</dbReference>
<evidence type="ECO:0000256" key="6">
    <source>
        <dbReference type="HAMAP-Rule" id="MF_01109"/>
    </source>
</evidence>
<feature type="domain" description="Aspartate/ornithine carbamoyltransferase Asp/Orn-binding" evidence="7">
    <location>
        <begin position="170"/>
        <end position="324"/>
    </location>
</feature>
<feature type="binding site" evidence="6">
    <location>
        <position position="124"/>
    </location>
    <ligand>
        <name>carbamoyl phosphate</name>
        <dbReference type="ChEBI" id="CHEBI:58228"/>
    </ligand>
</feature>
<comment type="caution">
    <text evidence="6">Lacks conserved residue(s) required for the propagation of feature annotation.</text>
</comment>
<feature type="binding site" evidence="6">
    <location>
        <begin position="151"/>
        <end position="154"/>
    </location>
    <ligand>
        <name>carbamoyl phosphate</name>
        <dbReference type="ChEBI" id="CHEBI:58228"/>
    </ligand>
</feature>
<dbReference type="SUPFAM" id="SSF53671">
    <property type="entry name" value="Aspartate/ornithine carbamoyltransferase"/>
    <property type="match status" value="1"/>
</dbReference>
<dbReference type="GO" id="GO:0005737">
    <property type="term" value="C:cytoplasm"/>
    <property type="evidence" value="ECO:0007669"/>
    <property type="project" value="UniProtKB-SubCell"/>
</dbReference>
<dbReference type="AlphaFoldDB" id="A0A2G6KHP4"/>
<dbReference type="InterPro" id="IPR024904">
    <property type="entry name" value="OTCase_ArgI"/>
</dbReference>
<keyword evidence="6" id="KW-0963">Cytoplasm</keyword>
<dbReference type="InterPro" id="IPR036901">
    <property type="entry name" value="Asp/Orn_carbamoylTrfase_sf"/>
</dbReference>
<dbReference type="EC" id="2.1.3.3" evidence="3 6"/>
<organism evidence="9 10">
    <name type="scientific">candidate division KSB3 bacterium</name>
    <dbReference type="NCBI Taxonomy" id="2044937"/>
    <lineage>
        <taxon>Bacteria</taxon>
        <taxon>candidate division KSB3</taxon>
    </lineage>
</organism>
<reference evidence="9 10" key="1">
    <citation type="submission" date="2017-10" db="EMBL/GenBank/DDBJ databases">
        <title>Novel microbial diversity and functional potential in the marine mammal oral microbiome.</title>
        <authorList>
            <person name="Dudek N.K."/>
            <person name="Sun C.L."/>
            <person name="Burstein D."/>
            <person name="Kantor R.S."/>
            <person name="Aliaga Goltsman D.S."/>
            <person name="Bik E.M."/>
            <person name="Thomas B.C."/>
            <person name="Banfield J.F."/>
            <person name="Relman D.A."/>
        </authorList>
    </citation>
    <scope>NUCLEOTIDE SEQUENCE [LARGE SCALE GENOMIC DNA]</scope>
    <source>
        <strain evidence="9">DOLJORAL78_47_16</strain>
    </source>
</reference>
<evidence type="ECO:0000256" key="2">
    <source>
        <dbReference type="ARBA" id="ARBA00007805"/>
    </source>
</evidence>
<evidence type="ECO:0000256" key="1">
    <source>
        <dbReference type="ARBA" id="ARBA00004975"/>
    </source>
</evidence>
<dbReference type="GO" id="GO:0042450">
    <property type="term" value="P:L-arginine biosynthetic process via ornithine"/>
    <property type="evidence" value="ECO:0007669"/>
    <property type="project" value="UniProtKB-UniRule"/>
</dbReference>
<dbReference type="Pfam" id="PF00185">
    <property type="entry name" value="OTCace"/>
    <property type="match status" value="1"/>
</dbReference>
<dbReference type="Proteomes" id="UP000230821">
    <property type="component" value="Unassembled WGS sequence"/>
</dbReference>
<dbReference type="InterPro" id="IPR006130">
    <property type="entry name" value="Asp/Orn_carbamoylTrfase"/>
</dbReference>
<accession>A0A2G6KHP4</accession>
<dbReference type="PANTHER" id="PTHR45753">
    <property type="entry name" value="ORNITHINE CARBAMOYLTRANSFERASE, MITOCHONDRIAL"/>
    <property type="match status" value="1"/>
</dbReference>
<evidence type="ECO:0000259" key="8">
    <source>
        <dbReference type="Pfam" id="PF02729"/>
    </source>
</evidence>
<feature type="binding site" evidence="6">
    <location>
        <position position="246"/>
    </location>
    <ligand>
        <name>L-ornithine</name>
        <dbReference type="ChEBI" id="CHEBI:46911"/>
    </ligand>
</feature>
<dbReference type="NCBIfam" id="NF001986">
    <property type="entry name" value="PRK00779.1"/>
    <property type="match status" value="1"/>
</dbReference>
<dbReference type="InterPro" id="IPR006132">
    <property type="entry name" value="Asp/Orn_carbamoyltranf_P-bd"/>
</dbReference>
<dbReference type="PANTHER" id="PTHR45753:SF3">
    <property type="entry name" value="ORNITHINE TRANSCARBAMYLASE, MITOCHONDRIAL"/>
    <property type="match status" value="1"/>
</dbReference>
<dbReference type="InterPro" id="IPR006131">
    <property type="entry name" value="Asp_carbamoyltransf_Asp/Orn-bd"/>
</dbReference>
<comment type="caution">
    <text evidence="9">The sequence shown here is derived from an EMBL/GenBank/DDBJ whole genome shotgun (WGS) entry which is preliminary data.</text>
</comment>
<dbReference type="GO" id="GO:0019240">
    <property type="term" value="P:citrulline biosynthetic process"/>
    <property type="evidence" value="ECO:0007669"/>
    <property type="project" value="TreeGrafter"/>
</dbReference>
<evidence type="ECO:0000313" key="9">
    <source>
        <dbReference type="EMBL" id="PIE35174.1"/>
    </source>
</evidence>
<evidence type="ECO:0000256" key="5">
    <source>
        <dbReference type="ARBA" id="ARBA00048772"/>
    </source>
</evidence>